<evidence type="ECO:0000259" key="10">
    <source>
        <dbReference type="Pfam" id="PF00724"/>
    </source>
</evidence>
<keyword evidence="8" id="KW-0408">Iron</keyword>
<dbReference type="GO" id="GO:0051536">
    <property type="term" value="F:iron-sulfur cluster binding"/>
    <property type="evidence" value="ECO:0007669"/>
    <property type="project" value="UniProtKB-KW"/>
</dbReference>
<evidence type="ECO:0000313" key="13">
    <source>
        <dbReference type="Proteomes" id="UP000706122"/>
    </source>
</evidence>
<dbReference type="Gene3D" id="3.50.50.60">
    <property type="entry name" value="FAD/NAD(P)-binding domain"/>
    <property type="match status" value="1"/>
</dbReference>
<dbReference type="PANTHER" id="PTHR42917:SF2">
    <property type="entry name" value="2,4-DIENOYL-COA REDUCTASE [(2E)-ENOYL-COA-PRODUCING]"/>
    <property type="match status" value="1"/>
</dbReference>
<accession>A0AAE2WA43</accession>
<dbReference type="EMBL" id="WUYC01000004">
    <property type="protein sequence ID" value="MBM4716586.1"/>
    <property type="molecule type" value="Genomic_DNA"/>
</dbReference>
<comment type="similarity">
    <text evidence="3">In the N-terminal section; belongs to the NADH:flavin oxidoreductase/NADH oxidase family.</text>
</comment>
<dbReference type="SUPFAM" id="SSF51905">
    <property type="entry name" value="FAD/NAD(P)-binding domain"/>
    <property type="match status" value="1"/>
</dbReference>
<dbReference type="InterPro" id="IPR013785">
    <property type="entry name" value="Aldolase_TIM"/>
</dbReference>
<dbReference type="Gene3D" id="3.20.20.70">
    <property type="entry name" value="Aldolase class I"/>
    <property type="match status" value="1"/>
</dbReference>
<evidence type="ECO:0000256" key="9">
    <source>
        <dbReference type="ARBA" id="ARBA00023014"/>
    </source>
</evidence>
<evidence type="ECO:0000256" key="7">
    <source>
        <dbReference type="ARBA" id="ARBA00023002"/>
    </source>
</evidence>
<dbReference type="Pfam" id="PF00724">
    <property type="entry name" value="Oxidored_FMN"/>
    <property type="match status" value="1"/>
</dbReference>
<dbReference type="GO" id="GO:0008670">
    <property type="term" value="F:2,4-dienoyl-CoA reductase (NADPH) activity"/>
    <property type="evidence" value="ECO:0007669"/>
    <property type="project" value="TreeGrafter"/>
</dbReference>
<feature type="domain" description="FAD/NAD(P)-binding" evidence="11">
    <location>
        <begin position="383"/>
        <end position="583"/>
    </location>
</feature>
<reference evidence="12" key="1">
    <citation type="submission" date="2019-11" db="EMBL/GenBank/DDBJ databases">
        <title>Spread of Macrolides and rifampicin resistant Rhodococcus equi in clinical isolates in the USA.</title>
        <authorList>
            <person name="Alvarez-Narvaez S."/>
            <person name="Huber L."/>
            <person name="Cohen N.D."/>
            <person name="Slovis N."/>
            <person name="Greiter M."/>
            <person name="Giguere S."/>
            <person name="Hart K."/>
        </authorList>
    </citation>
    <scope>NUCLEOTIDE SEQUENCE</scope>
    <source>
        <strain evidence="12">Lh_5</strain>
    </source>
</reference>
<evidence type="ECO:0000256" key="4">
    <source>
        <dbReference type="ARBA" id="ARBA00022630"/>
    </source>
</evidence>
<evidence type="ECO:0000256" key="3">
    <source>
        <dbReference type="ARBA" id="ARBA00011048"/>
    </source>
</evidence>
<keyword evidence="7" id="KW-0560">Oxidoreductase</keyword>
<dbReference type="GO" id="GO:0010181">
    <property type="term" value="F:FMN binding"/>
    <property type="evidence" value="ECO:0007669"/>
    <property type="project" value="InterPro"/>
</dbReference>
<evidence type="ECO:0000256" key="2">
    <source>
        <dbReference type="ARBA" id="ARBA00001966"/>
    </source>
</evidence>
<organism evidence="12 13">
    <name type="scientific">Rhodococcus hoagii</name>
    <name type="common">Corynebacterium equii</name>
    <dbReference type="NCBI Taxonomy" id="43767"/>
    <lineage>
        <taxon>Bacteria</taxon>
        <taxon>Bacillati</taxon>
        <taxon>Actinomycetota</taxon>
        <taxon>Actinomycetes</taxon>
        <taxon>Mycobacteriales</taxon>
        <taxon>Nocardiaceae</taxon>
        <taxon>Prescottella</taxon>
    </lineage>
</organism>
<evidence type="ECO:0000256" key="1">
    <source>
        <dbReference type="ARBA" id="ARBA00001917"/>
    </source>
</evidence>
<dbReference type="InterPro" id="IPR036188">
    <property type="entry name" value="FAD/NAD-bd_sf"/>
</dbReference>
<sequence>MLYPRLSSPLRLGGRTLRNRVVFTAHLTNYAHGGLPTEQHAAYYAARAAGGAGMIITEEQCVHPSDWPYEKVIHGYRPAVVDGYRAITDAVHGHGAVILAQLNHNGGQGSGMYSRRPLWAPSPVPDPLFREVPKAVDAAEIAELVAAYAVVAGRCRDGGFDGVELQGSQSSLIRGFLSSATNRRSDRYGGSLENRARFLVEVIAAVRAAIGPNLVLGVRLSGDEQVPGGTVLDEAVAVARIVEASGAVDYINTTMGVATETLHLVEPSMATPRGYALHISEAIRAAVALPVIGVGRLKEPAEAERALTDGRCDLVGITRGQIADPDFATKALRGAADEIRTCLSCNQECVGRMGLGRWLGCVENPRAGKESVPLPDPRVPGRRVVVVGGGPAGLSAAATAAERGHRVALFERSPVVGGQIRVASSASGRGELGDLVRNLEGECVRRGVRIETGVEMSAEQLRALAPDVVVVATGARPVRPWWAGECARVVHARGVLDESVTPAGRVLVVDELGFHQGPSVAETLAARGCAVTICTPGLIVGQDLGVTLDMERWQQRAHRAGIEQWTDVAVSGVADAAGRLRVTLENHLSGVTLTEVFDWLVCASHQEPCDELWKVLTHSDSTTPFEVYRIGDAVTPRRSHAAVIEGHRVAVSL</sequence>
<evidence type="ECO:0000256" key="5">
    <source>
        <dbReference type="ARBA" id="ARBA00022643"/>
    </source>
</evidence>
<dbReference type="InterPro" id="IPR023987">
    <property type="entry name" value="CHP03977_oxidoreductase"/>
</dbReference>
<dbReference type="SUPFAM" id="SSF51395">
    <property type="entry name" value="FMN-linked oxidoreductases"/>
    <property type="match status" value="1"/>
</dbReference>
<dbReference type="InterPro" id="IPR051793">
    <property type="entry name" value="NADH:flavin_oxidoreductase"/>
</dbReference>
<comment type="cofactor">
    <cofactor evidence="2">
        <name>[4Fe-4S] cluster</name>
        <dbReference type="ChEBI" id="CHEBI:49883"/>
    </cofactor>
</comment>
<dbReference type="InterPro" id="IPR001155">
    <property type="entry name" value="OxRdtase_FMN_N"/>
</dbReference>
<dbReference type="GO" id="GO:0033543">
    <property type="term" value="P:fatty acid beta-oxidation, unsaturated, even number, reductase/isomerase pathway"/>
    <property type="evidence" value="ECO:0007669"/>
    <property type="project" value="TreeGrafter"/>
</dbReference>
<comment type="cofactor">
    <cofactor evidence="1">
        <name>FMN</name>
        <dbReference type="ChEBI" id="CHEBI:58210"/>
    </cofactor>
</comment>
<keyword evidence="9" id="KW-0411">Iron-sulfur</keyword>
<evidence type="ECO:0000256" key="6">
    <source>
        <dbReference type="ARBA" id="ARBA00022723"/>
    </source>
</evidence>
<dbReference type="PANTHER" id="PTHR42917">
    <property type="entry name" value="2,4-DIENOYL-COA REDUCTASE"/>
    <property type="match status" value="1"/>
</dbReference>
<keyword evidence="5" id="KW-0288">FMN</keyword>
<dbReference type="PRINTS" id="PR00368">
    <property type="entry name" value="FADPNR"/>
</dbReference>
<keyword evidence="6" id="KW-0479">Metal-binding</keyword>
<proteinExistence type="inferred from homology"/>
<dbReference type="SUPFAM" id="SSF51971">
    <property type="entry name" value="Nucleotide-binding domain"/>
    <property type="match status" value="1"/>
</dbReference>
<evidence type="ECO:0000256" key="8">
    <source>
        <dbReference type="ARBA" id="ARBA00023004"/>
    </source>
</evidence>
<feature type="domain" description="NADH:flavin oxidoreductase/NADH oxidase N-terminal" evidence="10">
    <location>
        <begin position="8"/>
        <end position="337"/>
    </location>
</feature>
<gene>
    <name evidence="12" type="ORF">GS551_20720</name>
</gene>
<dbReference type="GO" id="GO:0046872">
    <property type="term" value="F:metal ion binding"/>
    <property type="evidence" value="ECO:0007669"/>
    <property type="project" value="UniProtKB-KW"/>
</dbReference>
<comment type="caution">
    <text evidence="12">The sequence shown here is derived from an EMBL/GenBank/DDBJ whole genome shotgun (WGS) entry which is preliminary data.</text>
</comment>
<evidence type="ECO:0000313" key="12">
    <source>
        <dbReference type="EMBL" id="MBM4716586.1"/>
    </source>
</evidence>
<keyword evidence="4" id="KW-0285">Flavoprotein</keyword>
<dbReference type="Gene3D" id="3.40.50.720">
    <property type="entry name" value="NAD(P)-binding Rossmann-like Domain"/>
    <property type="match status" value="1"/>
</dbReference>
<dbReference type="NCBIfam" id="TIGR03997">
    <property type="entry name" value="mycofact_OYE_2"/>
    <property type="match status" value="1"/>
</dbReference>
<dbReference type="CDD" id="cd04734">
    <property type="entry name" value="OYE_like_3_FMN"/>
    <property type="match status" value="1"/>
</dbReference>
<dbReference type="AlphaFoldDB" id="A0AAE2WA43"/>
<dbReference type="Pfam" id="PF07992">
    <property type="entry name" value="Pyr_redox_2"/>
    <property type="match status" value="1"/>
</dbReference>
<evidence type="ECO:0000259" key="11">
    <source>
        <dbReference type="Pfam" id="PF07992"/>
    </source>
</evidence>
<name>A0AAE2WA43_RHOHA</name>
<protein>
    <submittedName>
        <fullName evidence="12">Mycofactocin system FadH/OYE family oxidoreductase 2</fullName>
    </submittedName>
</protein>
<dbReference type="InterPro" id="IPR023753">
    <property type="entry name" value="FAD/NAD-binding_dom"/>
</dbReference>
<dbReference type="Proteomes" id="UP000706122">
    <property type="component" value="Unassembled WGS sequence"/>
</dbReference>